<dbReference type="Proteomes" id="UP000032515">
    <property type="component" value="Unassembled WGS sequence"/>
</dbReference>
<comment type="caution">
    <text evidence="1">The sequence shown here is derived from an EMBL/GenBank/DDBJ whole genome shotgun (WGS) entry which is preliminary data.</text>
</comment>
<accession>A0A0D7F595</accession>
<dbReference type="EMBL" id="JXXE01000028">
    <property type="protein sequence ID" value="KIZ47950.1"/>
    <property type="molecule type" value="Genomic_DNA"/>
</dbReference>
<organism evidence="1 2">
    <name type="scientific">Rhodopseudomonas palustris</name>
    <dbReference type="NCBI Taxonomy" id="1076"/>
    <lineage>
        <taxon>Bacteria</taxon>
        <taxon>Pseudomonadati</taxon>
        <taxon>Pseudomonadota</taxon>
        <taxon>Alphaproteobacteria</taxon>
        <taxon>Hyphomicrobiales</taxon>
        <taxon>Nitrobacteraceae</taxon>
        <taxon>Rhodopseudomonas</taxon>
    </lineage>
</organism>
<evidence type="ECO:0000313" key="2">
    <source>
        <dbReference type="Proteomes" id="UP000032515"/>
    </source>
</evidence>
<name>A0A0D7F595_RHOPL</name>
<protein>
    <submittedName>
        <fullName evidence="1">Uncharacterized protein</fullName>
    </submittedName>
</protein>
<gene>
    <name evidence="1" type="ORF">OO17_01505</name>
</gene>
<dbReference type="PATRIC" id="fig|1076.23.peg.3438"/>
<dbReference type="AlphaFoldDB" id="A0A0D7F595"/>
<sequence>MPALQFDDGWSESSRNLRHGLATHDVAAVARRGNVVALRSPAGERAAHLPQTVGLVRIIEPGGVRPVADADAMAAEAAATDEVADGQQPSTSLRSLPGRIWRALKRLEPMFPPMSCC</sequence>
<evidence type="ECO:0000313" key="1">
    <source>
        <dbReference type="EMBL" id="KIZ47950.1"/>
    </source>
</evidence>
<reference evidence="1 2" key="1">
    <citation type="submission" date="2014-11" db="EMBL/GenBank/DDBJ databases">
        <title>Genomics and ecophysiology of heterotrophic nitrogen fixing bacteria isolated from estuarine surface water.</title>
        <authorList>
            <person name="Bentzon-Tilia M."/>
            <person name="Severin I."/>
            <person name="Hansen L.H."/>
            <person name="Riemann L."/>
        </authorList>
    </citation>
    <scope>NUCLEOTIDE SEQUENCE [LARGE SCALE GENOMIC DNA]</scope>
    <source>
        <strain evidence="1 2">BAL398</strain>
    </source>
</reference>
<proteinExistence type="predicted"/>